<gene>
    <name evidence="1" type="ORF">ABR748_05875</name>
    <name evidence="2" type="ORF">HUT09_13620</name>
</gene>
<dbReference type="EMBL" id="CP054926">
    <property type="protein sequence ID" value="QKW43509.1"/>
    <property type="molecule type" value="Genomic_DNA"/>
</dbReference>
<name>A0A7H8MLW7_STRMI</name>
<organism evidence="2 3">
    <name type="scientific">Streptomyces microflavus</name>
    <name type="common">Streptomyces lipmanii</name>
    <dbReference type="NCBI Taxonomy" id="1919"/>
    <lineage>
        <taxon>Bacteria</taxon>
        <taxon>Bacillati</taxon>
        <taxon>Actinomycetota</taxon>
        <taxon>Actinomycetes</taxon>
        <taxon>Kitasatosporales</taxon>
        <taxon>Streptomycetaceae</taxon>
        <taxon>Streptomyces</taxon>
    </lineage>
</organism>
<evidence type="ECO:0000313" key="1">
    <source>
        <dbReference type="EMBL" id="MER0423735.1"/>
    </source>
</evidence>
<sequence length="247" mass="25856">MDQTHASSPLAGAVHDLATEVVLALRSGDHLATVCGAAGIDEENRTGIAAARVIGADLLLPSVLYGRHPHPGDVAVLDRAVREFPPKPDAPAATAWSHWHMISTLQRFAPPPPGATGTTGPGTAAGTGMTGTYAEPDAAWLENAPWQSFTHQLSVLAPLAVPAAPSAVQRAAADRTVDLARGFVRAVRRRDWLQAAGAGRWLAAIGGEPATLGLERGLDFVELMGGHDPRVTLHVRAARLMAEARAR</sequence>
<protein>
    <submittedName>
        <fullName evidence="2">Uncharacterized protein</fullName>
    </submittedName>
</protein>
<dbReference type="Proteomes" id="UP000509345">
    <property type="component" value="Chromosome"/>
</dbReference>
<proteinExistence type="predicted"/>
<dbReference type="Proteomes" id="UP001456562">
    <property type="component" value="Unassembled WGS sequence"/>
</dbReference>
<keyword evidence="4" id="KW-1185">Reference proteome</keyword>
<dbReference type="EMBL" id="JBEJUE010000003">
    <property type="protein sequence ID" value="MER0423735.1"/>
    <property type="molecule type" value="Genomic_DNA"/>
</dbReference>
<reference evidence="2 3" key="1">
    <citation type="submission" date="2020-06" db="EMBL/GenBank/DDBJ databases">
        <title>Genome mining for natural products.</title>
        <authorList>
            <person name="Zhang B."/>
            <person name="Shi J."/>
            <person name="Ge H."/>
        </authorList>
    </citation>
    <scope>NUCLEOTIDE SEQUENCE [LARGE SCALE GENOMIC DNA]</scope>
    <source>
        <strain evidence="2 3">NA06532</strain>
    </source>
</reference>
<evidence type="ECO:0000313" key="3">
    <source>
        <dbReference type="Proteomes" id="UP000509345"/>
    </source>
</evidence>
<evidence type="ECO:0000313" key="2">
    <source>
        <dbReference type="EMBL" id="QKW43509.1"/>
    </source>
</evidence>
<reference evidence="1 4" key="2">
    <citation type="submission" date="2024-01" db="EMBL/GenBank/DDBJ databases">
        <title>Metagenomic exploration of the rhizosphere soil microbial community and their significance in facilitating the development of wild simulated ginseng.</title>
        <authorList>
            <person name="Huang J."/>
        </authorList>
    </citation>
    <scope>NUCLEOTIDE SEQUENCE [LARGE SCALE GENOMIC DNA]</scope>
    <source>
        <strain evidence="1 4">WY141</strain>
    </source>
</reference>
<evidence type="ECO:0000313" key="4">
    <source>
        <dbReference type="Proteomes" id="UP001456562"/>
    </source>
</evidence>
<dbReference type="AlphaFoldDB" id="A0A7H8MLW7"/>
<dbReference type="GeneID" id="87632266"/>
<accession>A0A7H8MLW7</accession>
<dbReference type="RefSeq" id="WP_031124179.1">
    <property type="nucleotide sequence ID" value="NZ_CP054926.1"/>
</dbReference>